<feature type="chain" id="PRO_5041639148" evidence="2">
    <location>
        <begin position="21"/>
        <end position="103"/>
    </location>
</feature>
<proteinExistence type="predicted"/>
<evidence type="ECO:0000256" key="2">
    <source>
        <dbReference type="SAM" id="SignalP"/>
    </source>
</evidence>
<feature type="signal peptide" evidence="2">
    <location>
        <begin position="1"/>
        <end position="20"/>
    </location>
</feature>
<sequence length="103" mass="10650">MLLKRLGWMALLGCTLQALAQPGDPADAQARVPRAEVPKALGAYRRLDEAPATPWREANEQVLRSGGWRAYAREAAQPAAPASAASAASAASTASAPRGADSP</sequence>
<protein>
    <submittedName>
        <fullName evidence="3">Uncharacterized protein</fullName>
    </submittedName>
</protein>
<name>A0AA95SUE0_9BURK</name>
<dbReference type="Proteomes" id="UP001177769">
    <property type="component" value="Chromosome"/>
</dbReference>
<dbReference type="RefSeq" id="WP_285231467.1">
    <property type="nucleotide sequence ID" value="NZ_CP116346.1"/>
</dbReference>
<dbReference type="EMBL" id="CP116346">
    <property type="protein sequence ID" value="WIT10399.1"/>
    <property type="molecule type" value="Genomic_DNA"/>
</dbReference>
<evidence type="ECO:0000256" key="1">
    <source>
        <dbReference type="SAM" id="MobiDB-lite"/>
    </source>
</evidence>
<gene>
    <name evidence="3" type="ORF">PFX98_15945</name>
</gene>
<feature type="region of interest" description="Disordered" evidence="1">
    <location>
        <begin position="79"/>
        <end position="103"/>
    </location>
</feature>
<evidence type="ECO:0000313" key="3">
    <source>
        <dbReference type="EMBL" id="WIT10399.1"/>
    </source>
</evidence>
<dbReference type="AlphaFoldDB" id="A0AA95SUE0"/>
<dbReference type="KEGG" id="pais:PFX98_15945"/>
<organism evidence="3 4">
    <name type="scientific">Paucibacter sediminis</name>
    <dbReference type="NCBI Taxonomy" id="3019553"/>
    <lineage>
        <taxon>Bacteria</taxon>
        <taxon>Pseudomonadati</taxon>
        <taxon>Pseudomonadota</taxon>
        <taxon>Betaproteobacteria</taxon>
        <taxon>Burkholderiales</taxon>
        <taxon>Sphaerotilaceae</taxon>
        <taxon>Roseateles</taxon>
    </lineage>
</organism>
<accession>A0AA95SUE0</accession>
<keyword evidence="2" id="KW-0732">Signal</keyword>
<evidence type="ECO:0000313" key="4">
    <source>
        <dbReference type="Proteomes" id="UP001177769"/>
    </source>
</evidence>
<keyword evidence="4" id="KW-1185">Reference proteome</keyword>
<reference evidence="3" key="1">
    <citation type="submission" date="2023-01" db="EMBL/GenBank/DDBJ databases">
        <title>Whole genome sequence of Paucibacter sp. S2-9 isolated from pond sediment.</title>
        <authorList>
            <person name="Jung J.Y."/>
        </authorList>
    </citation>
    <scope>NUCLEOTIDE SEQUENCE</scope>
    <source>
        <strain evidence="3">S2-9</strain>
    </source>
</reference>